<organism evidence="2">
    <name type="scientific">Hordeum vulgare subsp. vulgare</name>
    <name type="common">Domesticated barley</name>
    <dbReference type="NCBI Taxonomy" id="112509"/>
    <lineage>
        <taxon>Eukaryota</taxon>
        <taxon>Viridiplantae</taxon>
        <taxon>Streptophyta</taxon>
        <taxon>Embryophyta</taxon>
        <taxon>Tracheophyta</taxon>
        <taxon>Spermatophyta</taxon>
        <taxon>Magnoliopsida</taxon>
        <taxon>Liliopsida</taxon>
        <taxon>Poales</taxon>
        <taxon>Poaceae</taxon>
        <taxon>BOP clade</taxon>
        <taxon>Pooideae</taxon>
        <taxon>Triticodae</taxon>
        <taxon>Triticeae</taxon>
        <taxon>Hordeinae</taxon>
        <taxon>Hordeum</taxon>
    </lineage>
</organism>
<proteinExistence type="evidence at transcript level"/>
<sequence length="96" mass="10375">MATASAKPSSCRTQPLETSAKHSWPSSSSDAKTSSQSRRSPARRVLTTTRMAWFHRRIFWSSTSHSILNTSSMATGSAAPSWCATASARASRRAVT</sequence>
<accession>F2EEC3</accession>
<feature type="compositionally biased region" description="Polar residues" evidence="1">
    <location>
        <begin position="1"/>
        <end position="17"/>
    </location>
</feature>
<feature type="compositionally biased region" description="Low complexity" evidence="1">
    <location>
        <begin position="23"/>
        <end position="39"/>
    </location>
</feature>
<evidence type="ECO:0000256" key="1">
    <source>
        <dbReference type="SAM" id="MobiDB-lite"/>
    </source>
</evidence>
<name>F2EEC3_HORVV</name>
<dbReference type="AlphaFoldDB" id="F2EEC3"/>
<dbReference type="EMBL" id="AK374499">
    <property type="protein sequence ID" value="BAK05695.1"/>
    <property type="molecule type" value="mRNA"/>
</dbReference>
<feature type="region of interest" description="Disordered" evidence="1">
    <location>
        <begin position="1"/>
        <end position="46"/>
    </location>
</feature>
<reference evidence="2" key="1">
    <citation type="journal article" date="2011" name="Plant Physiol.">
        <title>Comprehensive sequence analysis of 24,783 barley full-length cDNAs derived from 12 clone libraries.</title>
        <authorList>
            <person name="Matsumoto T."/>
            <person name="Tanaka T."/>
            <person name="Sakai H."/>
            <person name="Amano N."/>
            <person name="Kanamori H."/>
            <person name="Kurita K."/>
            <person name="Kikuta A."/>
            <person name="Kamiya K."/>
            <person name="Yamamoto M."/>
            <person name="Ikawa H."/>
            <person name="Fujii N."/>
            <person name="Hori K."/>
            <person name="Itoh T."/>
            <person name="Sato K."/>
        </authorList>
    </citation>
    <scope>NUCLEOTIDE SEQUENCE</scope>
    <source>
        <tissue evidence="2">Seed</tissue>
    </source>
</reference>
<evidence type="ECO:0000313" key="2">
    <source>
        <dbReference type="EMBL" id="BAK05695.1"/>
    </source>
</evidence>
<protein>
    <submittedName>
        <fullName evidence="2">Predicted protein</fullName>
    </submittedName>
</protein>